<dbReference type="PANTHER" id="PTHR45772">
    <property type="entry name" value="CONSERVED COMPONENT OF ABC TRANSPORTER FOR NATURAL AMINO ACIDS-RELATED"/>
    <property type="match status" value="1"/>
</dbReference>
<dbReference type="Pfam" id="PF00005">
    <property type="entry name" value="ABC_tran"/>
    <property type="match status" value="1"/>
</dbReference>
<gene>
    <name evidence="5" type="ORF">METZ01_LOCUS47843</name>
</gene>
<sequence length="243" mass="27211">MKLSCEKITVDFVGLRALDQVSLSLKTKEILGLIGPNGSGKTTLLNTIGGQLKPTEGNIFKDNLNITKLSPQNRVKNGLARSFQIVRTFDSLNVFENIKSASLVNHMNYADKIRYCDEIISYLKLDRIKHVLANTLNYGDRRRVEIARAMATDPDFLLLDEPAAGMNDDESEILLNMLREIPDKFNLGILIIDHDMSLIMKLCNRLHVLDSGKTIAEGLVDQVKRHPDVVKAYLGEGFKDENA</sequence>
<dbReference type="AlphaFoldDB" id="A0A381RV86"/>
<dbReference type="InterPro" id="IPR032823">
    <property type="entry name" value="BCA_ABC_TP_C"/>
</dbReference>
<dbReference type="EMBL" id="UINC01002284">
    <property type="protein sequence ID" value="SUZ94989.1"/>
    <property type="molecule type" value="Genomic_DNA"/>
</dbReference>
<keyword evidence="1" id="KW-0813">Transport</keyword>
<dbReference type="InterPro" id="IPR003593">
    <property type="entry name" value="AAA+_ATPase"/>
</dbReference>
<keyword evidence="2" id="KW-0547">Nucleotide-binding</keyword>
<dbReference type="SUPFAM" id="SSF52540">
    <property type="entry name" value="P-loop containing nucleoside triphosphate hydrolases"/>
    <property type="match status" value="1"/>
</dbReference>
<dbReference type="CDD" id="cd03219">
    <property type="entry name" value="ABC_Mj1267_LivG_branched"/>
    <property type="match status" value="1"/>
</dbReference>
<dbReference type="SMART" id="SM00382">
    <property type="entry name" value="AAA"/>
    <property type="match status" value="1"/>
</dbReference>
<dbReference type="GO" id="GO:0005886">
    <property type="term" value="C:plasma membrane"/>
    <property type="evidence" value="ECO:0007669"/>
    <property type="project" value="TreeGrafter"/>
</dbReference>
<dbReference type="Gene3D" id="3.40.50.300">
    <property type="entry name" value="P-loop containing nucleotide triphosphate hydrolases"/>
    <property type="match status" value="1"/>
</dbReference>
<name>A0A381RV86_9ZZZZ</name>
<dbReference type="InterPro" id="IPR051120">
    <property type="entry name" value="ABC_AA/LPS_Transport"/>
</dbReference>
<dbReference type="PROSITE" id="PS50893">
    <property type="entry name" value="ABC_TRANSPORTER_2"/>
    <property type="match status" value="1"/>
</dbReference>
<dbReference type="InterPro" id="IPR003439">
    <property type="entry name" value="ABC_transporter-like_ATP-bd"/>
</dbReference>
<evidence type="ECO:0000256" key="2">
    <source>
        <dbReference type="ARBA" id="ARBA00022741"/>
    </source>
</evidence>
<reference evidence="5" key="1">
    <citation type="submission" date="2018-05" db="EMBL/GenBank/DDBJ databases">
        <authorList>
            <person name="Lanie J.A."/>
            <person name="Ng W.-L."/>
            <person name="Kazmierczak K.M."/>
            <person name="Andrzejewski T.M."/>
            <person name="Davidsen T.M."/>
            <person name="Wayne K.J."/>
            <person name="Tettelin H."/>
            <person name="Glass J.I."/>
            <person name="Rusch D."/>
            <person name="Podicherti R."/>
            <person name="Tsui H.-C.T."/>
            <person name="Winkler M.E."/>
        </authorList>
    </citation>
    <scope>NUCLEOTIDE SEQUENCE</scope>
</reference>
<dbReference type="GO" id="GO:0005524">
    <property type="term" value="F:ATP binding"/>
    <property type="evidence" value="ECO:0007669"/>
    <property type="project" value="UniProtKB-KW"/>
</dbReference>
<accession>A0A381RV86</accession>
<dbReference type="InterPro" id="IPR027417">
    <property type="entry name" value="P-loop_NTPase"/>
</dbReference>
<dbReference type="Pfam" id="PF12399">
    <property type="entry name" value="BCA_ABC_TP_C"/>
    <property type="match status" value="1"/>
</dbReference>
<organism evidence="5">
    <name type="scientific">marine metagenome</name>
    <dbReference type="NCBI Taxonomy" id="408172"/>
    <lineage>
        <taxon>unclassified sequences</taxon>
        <taxon>metagenomes</taxon>
        <taxon>ecological metagenomes</taxon>
    </lineage>
</organism>
<evidence type="ECO:0000259" key="4">
    <source>
        <dbReference type="PROSITE" id="PS50893"/>
    </source>
</evidence>
<evidence type="ECO:0000256" key="1">
    <source>
        <dbReference type="ARBA" id="ARBA00022448"/>
    </source>
</evidence>
<protein>
    <recommendedName>
        <fullName evidence="4">ABC transporter domain-containing protein</fullName>
    </recommendedName>
</protein>
<proteinExistence type="predicted"/>
<evidence type="ECO:0000256" key="3">
    <source>
        <dbReference type="ARBA" id="ARBA00022840"/>
    </source>
</evidence>
<dbReference type="GO" id="GO:0016887">
    <property type="term" value="F:ATP hydrolysis activity"/>
    <property type="evidence" value="ECO:0007669"/>
    <property type="project" value="InterPro"/>
</dbReference>
<feature type="domain" description="ABC transporter" evidence="4">
    <location>
        <begin position="3"/>
        <end position="236"/>
    </location>
</feature>
<keyword evidence="3" id="KW-0067">ATP-binding</keyword>
<evidence type="ECO:0000313" key="5">
    <source>
        <dbReference type="EMBL" id="SUZ94989.1"/>
    </source>
</evidence>